<feature type="transmembrane region" description="Helical" evidence="1">
    <location>
        <begin position="182"/>
        <end position="202"/>
    </location>
</feature>
<gene>
    <name evidence="2" type="ORF">E4M00_03500</name>
</gene>
<keyword evidence="1" id="KW-0812">Transmembrane</keyword>
<name>A0A4Y9RB58_9MICO</name>
<feature type="transmembrane region" description="Helical" evidence="1">
    <location>
        <begin position="290"/>
        <end position="309"/>
    </location>
</feature>
<dbReference type="RefSeq" id="WP_135119082.1">
    <property type="nucleotide sequence ID" value="NZ_SPQZ01000001.1"/>
</dbReference>
<evidence type="ECO:0000256" key="1">
    <source>
        <dbReference type="SAM" id="Phobius"/>
    </source>
</evidence>
<accession>A0A4Y9RB58</accession>
<proteinExistence type="predicted"/>
<feature type="transmembrane region" description="Helical" evidence="1">
    <location>
        <begin position="262"/>
        <end position="284"/>
    </location>
</feature>
<feature type="transmembrane region" description="Helical" evidence="1">
    <location>
        <begin position="113"/>
        <end position="135"/>
    </location>
</feature>
<keyword evidence="1" id="KW-0472">Membrane</keyword>
<organism evidence="2 3">
    <name type="scientific">Orlajensenia leifsoniae</name>
    <dbReference type="NCBI Taxonomy" id="2561933"/>
    <lineage>
        <taxon>Bacteria</taxon>
        <taxon>Bacillati</taxon>
        <taxon>Actinomycetota</taxon>
        <taxon>Actinomycetes</taxon>
        <taxon>Micrococcales</taxon>
        <taxon>Microbacteriaceae</taxon>
        <taxon>Orlajensenia</taxon>
    </lineage>
</organism>
<feature type="transmembrane region" description="Helical" evidence="1">
    <location>
        <begin position="141"/>
        <end position="161"/>
    </location>
</feature>
<reference evidence="2 3" key="1">
    <citation type="journal article" date="2018" name="J. Microbiol.">
        <title>Leifsonia flava sp. nov., a novel actinobacterium isolated from the rhizosphere of Aquilegia viridiflora.</title>
        <authorList>
            <person name="Cai Y."/>
            <person name="Tao W.Z."/>
            <person name="Ma Y.J."/>
            <person name="Cheng J."/>
            <person name="Zhang M.Y."/>
            <person name="Zhang Y.X."/>
        </authorList>
    </citation>
    <scope>NUCLEOTIDE SEQUENCE [LARGE SCALE GENOMIC DNA]</scope>
    <source>
        <strain evidence="2 3">SYP-B2174</strain>
    </source>
</reference>
<dbReference type="EMBL" id="SPQZ01000001">
    <property type="protein sequence ID" value="TFW00256.1"/>
    <property type="molecule type" value="Genomic_DNA"/>
</dbReference>
<sequence>MTDNTPRRSGADLHRLLDEAFAGVDMTPDAQDLKEEVRANLIARVADLEASGSSTTDAARQAIDELGDVRELAAEAASATLPDAATPAGARGASPWNQNAAYLSARVRPKPAFVVRVVTAALVALAALTVAGLAAAGVLGLPVGVTILMIGIGAAAIGWIVGDSLVQETTTNHPMPRRRGAGYALASFLTVAGLGFGALMALGAVQPWGIAIAAVVLIAGIVLFSFLGATQTNRHKAWLRQAQREMSVGNRFEEEPESAARFGIYTAVIWIVAFAAFIVLGFTIGWLWSWLALLGGLVVMMLVLAQMLFGSRKS</sequence>
<feature type="transmembrane region" description="Helical" evidence="1">
    <location>
        <begin position="208"/>
        <end position="230"/>
    </location>
</feature>
<protein>
    <submittedName>
        <fullName evidence="2">Uncharacterized protein</fullName>
    </submittedName>
</protein>
<dbReference type="AlphaFoldDB" id="A0A4Y9RB58"/>
<keyword evidence="3" id="KW-1185">Reference proteome</keyword>
<dbReference type="Proteomes" id="UP000298127">
    <property type="component" value="Unassembled WGS sequence"/>
</dbReference>
<dbReference type="InterPro" id="IPR047928">
    <property type="entry name" value="Perm_prefix_1"/>
</dbReference>
<comment type="caution">
    <text evidence="2">The sequence shown here is derived from an EMBL/GenBank/DDBJ whole genome shotgun (WGS) entry which is preliminary data.</text>
</comment>
<evidence type="ECO:0000313" key="2">
    <source>
        <dbReference type="EMBL" id="TFW00256.1"/>
    </source>
</evidence>
<evidence type="ECO:0000313" key="3">
    <source>
        <dbReference type="Proteomes" id="UP000298127"/>
    </source>
</evidence>
<dbReference type="NCBIfam" id="NF038403">
    <property type="entry name" value="perm_prefix_1"/>
    <property type="match status" value="1"/>
</dbReference>
<keyword evidence="1" id="KW-1133">Transmembrane helix</keyword>